<keyword evidence="2" id="KW-1185">Reference proteome</keyword>
<dbReference type="Proteomes" id="UP001060085">
    <property type="component" value="Linkage Group LG08"/>
</dbReference>
<protein>
    <submittedName>
        <fullName evidence="1">Uncharacterized protein</fullName>
    </submittedName>
</protein>
<organism evidence="1 2">
    <name type="scientific">Catharanthus roseus</name>
    <name type="common">Madagascar periwinkle</name>
    <name type="synonym">Vinca rosea</name>
    <dbReference type="NCBI Taxonomy" id="4058"/>
    <lineage>
        <taxon>Eukaryota</taxon>
        <taxon>Viridiplantae</taxon>
        <taxon>Streptophyta</taxon>
        <taxon>Embryophyta</taxon>
        <taxon>Tracheophyta</taxon>
        <taxon>Spermatophyta</taxon>
        <taxon>Magnoliopsida</taxon>
        <taxon>eudicotyledons</taxon>
        <taxon>Gunneridae</taxon>
        <taxon>Pentapetalae</taxon>
        <taxon>asterids</taxon>
        <taxon>lamiids</taxon>
        <taxon>Gentianales</taxon>
        <taxon>Apocynaceae</taxon>
        <taxon>Rauvolfioideae</taxon>
        <taxon>Vinceae</taxon>
        <taxon>Catharanthinae</taxon>
        <taxon>Catharanthus</taxon>
    </lineage>
</organism>
<sequence length="357" mass="40811">MITIEEENITIVQRRFIHVKRATMGDTDYQHLRPILSDPTSTPWQLNGVYDPNNKRVGSANIQERLDRDDKEFLVGNVDDGKCKLFLRTRDSICKPKEAGGLGFRKLEKTIRPSRFGLSCLNLNTYVEEVEEVTNPTNSFPLSSVEKVNLLHFVGVIIEVTWMTRNRLQHGEKIESGKNLEKMICAQAIRYSMVVTKRKLKQPQFNNQISWCPPPKDWVNVNLPCVSRNHNGEILDACICSFEPCDPFVLEAKAVVQGLKKAKEKGYKRVIIEGDAHGVIKAMNGHEEEVQWRGSPPIKVGRQILLNHSSLLIRHISRNYNWRAHIFVQWAADNYVQSGYIPNATLPLELFVITVKL</sequence>
<reference evidence="2" key="1">
    <citation type="journal article" date="2023" name="Nat. Plants">
        <title>Single-cell RNA sequencing provides a high-resolution roadmap for understanding the multicellular compartmentation of specialized metabolism.</title>
        <authorList>
            <person name="Sun S."/>
            <person name="Shen X."/>
            <person name="Li Y."/>
            <person name="Li Y."/>
            <person name="Wang S."/>
            <person name="Li R."/>
            <person name="Zhang H."/>
            <person name="Shen G."/>
            <person name="Guo B."/>
            <person name="Wei J."/>
            <person name="Xu J."/>
            <person name="St-Pierre B."/>
            <person name="Chen S."/>
            <person name="Sun C."/>
        </authorList>
    </citation>
    <scope>NUCLEOTIDE SEQUENCE [LARGE SCALE GENOMIC DNA]</scope>
</reference>
<accession>A0ACB9ZLK7</accession>
<name>A0ACB9ZLK7_CATRO</name>
<evidence type="ECO:0000313" key="1">
    <source>
        <dbReference type="EMBL" id="KAI5648561.1"/>
    </source>
</evidence>
<evidence type="ECO:0000313" key="2">
    <source>
        <dbReference type="Proteomes" id="UP001060085"/>
    </source>
</evidence>
<gene>
    <name evidence="1" type="ORF">M9H77_34566</name>
</gene>
<proteinExistence type="predicted"/>
<dbReference type="EMBL" id="CM044708">
    <property type="protein sequence ID" value="KAI5648561.1"/>
    <property type="molecule type" value="Genomic_DNA"/>
</dbReference>
<comment type="caution">
    <text evidence="1">The sequence shown here is derived from an EMBL/GenBank/DDBJ whole genome shotgun (WGS) entry which is preliminary data.</text>
</comment>